<organism evidence="2 3">
    <name type="scientific">Magnetospirillum fulvum</name>
    <name type="common">Rhodospirillum fulvum</name>
    <dbReference type="NCBI Taxonomy" id="1082"/>
    <lineage>
        <taxon>Bacteria</taxon>
        <taxon>Pseudomonadati</taxon>
        <taxon>Pseudomonadota</taxon>
        <taxon>Alphaproteobacteria</taxon>
        <taxon>Rhodospirillales</taxon>
        <taxon>Rhodospirillaceae</taxon>
        <taxon>Magnetospirillum</taxon>
    </lineage>
</organism>
<name>A0A1H6JQ33_MAGFU</name>
<evidence type="ECO:0000313" key="2">
    <source>
        <dbReference type="EMBL" id="SEH61919.1"/>
    </source>
</evidence>
<dbReference type="Proteomes" id="UP000182983">
    <property type="component" value="Unassembled WGS sequence"/>
</dbReference>
<dbReference type="AlphaFoldDB" id="A0A1H6JQ33"/>
<accession>A0A1H6JQ33</accession>
<gene>
    <name evidence="2" type="ORF">SAMN04244559_03193</name>
</gene>
<protein>
    <submittedName>
        <fullName evidence="2">Uncharacterized protein</fullName>
    </submittedName>
</protein>
<dbReference type="EMBL" id="FNWO01000017">
    <property type="protein sequence ID" value="SEH61919.1"/>
    <property type="molecule type" value="Genomic_DNA"/>
</dbReference>
<evidence type="ECO:0000313" key="3">
    <source>
        <dbReference type="Proteomes" id="UP000182983"/>
    </source>
</evidence>
<evidence type="ECO:0000256" key="1">
    <source>
        <dbReference type="SAM" id="Coils"/>
    </source>
</evidence>
<dbReference type="OrthoDB" id="7360811at2"/>
<sequence>MTKKPASAQVISLSERRFERRIEEIREILPPAPPGESVDPDLDARQLAEILARQIAELPDDQRRLVRRRVSVAIGDLETLIDELESDLASLAKDLRALNHHDGAAKAYRQGSTTANDHRS</sequence>
<dbReference type="RefSeq" id="WP_074770328.1">
    <property type="nucleotide sequence ID" value="NZ_FNWO01000017.1"/>
</dbReference>
<keyword evidence="1" id="KW-0175">Coiled coil</keyword>
<reference evidence="3" key="1">
    <citation type="submission" date="2016-10" db="EMBL/GenBank/DDBJ databases">
        <authorList>
            <person name="Varghese N."/>
            <person name="Submissions S."/>
        </authorList>
    </citation>
    <scope>NUCLEOTIDE SEQUENCE [LARGE SCALE GENOMIC DNA]</scope>
    <source>
        <strain evidence="3">DSM 13234</strain>
    </source>
</reference>
<keyword evidence="3" id="KW-1185">Reference proteome</keyword>
<proteinExistence type="predicted"/>
<feature type="coiled-coil region" evidence="1">
    <location>
        <begin position="74"/>
        <end position="101"/>
    </location>
</feature>